<proteinExistence type="inferred from homology"/>
<comment type="similarity">
    <text evidence="1">Belongs to the glycosyltransferase 2 family.</text>
</comment>
<evidence type="ECO:0000256" key="3">
    <source>
        <dbReference type="ARBA" id="ARBA00022679"/>
    </source>
</evidence>
<reference evidence="5 6" key="1">
    <citation type="submission" date="2018-09" db="EMBL/GenBank/DDBJ databases">
        <title>Discovery and Ecogenomic Context for Candidatus Cryosericales, a Global Caldiserica Order Active in Thawing Permafrost.</title>
        <authorList>
            <person name="Martinez M.A."/>
            <person name="Woodcroft B.J."/>
            <person name="Ignacio Espinoza J.C."/>
            <person name="Zayed A."/>
            <person name="Singleton C.M."/>
            <person name="Boyd J."/>
            <person name="Li Y.-F."/>
            <person name="Purvine S."/>
            <person name="Maughan H."/>
            <person name="Hodgkins S.B."/>
            <person name="Anderson D."/>
            <person name="Sederholm M."/>
            <person name="Temperton B."/>
            <person name="Saleska S.R."/>
            <person name="Tyson G.W."/>
            <person name="Rich V.I."/>
        </authorList>
    </citation>
    <scope>NUCLEOTIDE SEQUENCE [LARGE SCALE GENOMIC DNA]</scope>
    <source>
        <strain evidence="5 6">SMC1</strain>
    </source>
</reference>
<dbReference type="CDD" id="cd04186">
    <property type="entry name" value="GT_2_like_c"/>
    <property type="match status" value="1"/>
</dbReference>
<keyword evidence="2" id="KW-0328">Glycosyltransferase</keyword>
<evidence type="ECO:0000256" key="2">
    <source>
        <dbReference type="ARBA" id="ARBA00022676"/>
    </source>
</evidence>
<name>A0A398E089_9BACT</name>
<dbReference type="PANTHER" id="PTHR43179">
    <property type="entry name" value="RHAMNOSYLTRANSFERASE WBBL"/>
    <property type="match status" value="1"/>
</dbReference>
<feature type="domain" description="Glycosyltransferase 2-like" evidence="4">
    <location>
        <begin position="10"/>
        <end position="152"/>
    </location>
</feature>
<organism evidence="5 6">
    <name type="scientific">Candidatus Cryosericum septentrionale</name>
    <dbReference type="NCBI Taxonomy" id="2290913"/>
    <lineage>
        <taxon>Bacteria</taxon>
        <taxon>Pseudomonadati</taxon>
        <taxon>Caldisericota/Cryosericota group</taxon>
        <taxon>Candidatus Cryosericota</taxon>
        <taxon>Candidatus Cryosericia</taxon>
        <taxon>Candidatus Cryosericales</taxon>
        <taxon>Candidatus Cryosericaceae</taxon>
        <taxon>Candidatus Cryosericum</taxon>
    </lineage>
</organism>
<dbReference type="PANTHER" id="PTHR43179:SF12">
    <property type="entry name" value="GALACTOFURANOSYLTRANSFERASE GLFT2"/>
    <property type="match status" value="1"/>
</dbReference>
<evidence type="ECO:0000256" key="1">
    <source>
        <dbReference type="ARBA" id="ARBA00006739"/>
    </source>
</evidence>
<dbReference type="Gene3D" id="3.90.550.10">
    <property type="entry name" value="Spore Coat Polysaccharide Biosynthesis Protein SpsA, Chain A"/>
    <property type="match status" value="1"/>
</dbReference>
<protein>
    <submittedName>
        <fullName evidence="5">Glycosyltransferase family 2 protein</fullName>
    </submittedName>
</protein>
<dbReference type="OrthoDB" id="9771846at2"/>
<keyword evidence="6" id="KW-1185">Reference proteome</keyword>
<dbReference type="Pfam" id="PF00535">
    <property type="entry name" value="Glycos_transf_2"/>
    <property type="match status" value="1"/>
</dbReference>
<dbReference type="InterPro" id="IPR001173">
    <property type="entry name" value="Glyco_trans_2-like"/>
</dbReference>
<keyword evidence="3 5" id="KW-0808">Transferase</keyword>
<dbReference type="InterPro" id="IPR029044">
    <property type="entry name" value="Nucleotide-diphossugar_trans"/>
</dbReference>
<dbReference type="Proteomes" id="UP000266113">
    <property type="component" value="Unassembled WGS sequence"/>
</dbReference>
<dbReference type="GO" id="GO:0016757">
    <property type="term" value="F:glycosyltransferase activity"/>
    <property type="evidence" value="ECO:0007669"/>
    <property type="project" value="UniProtKB-KW"/>
</dbReference>
<evidence type="ECO:0000313" key="6">
    <source>
        <dbReference type="Proteomes" id="UP000266113"/>
    </source>
</evidence>
<evidence type="ECO:0000259" key="4">
    <source>
        <dbReference type="Pfam" id="PF00535"/>
    </source>
</evidence>
<evidence type="ECO:0000313" key="5">
    <source>
        <dbReference type="EMBL" id="RIE16041.1"/>
    </source>
</evidence>
<dbReference type="EMBL" id="QXIY01000040">
    <property type="protein sequence ID" value="RIE16041.1"/>
    <property type="molecule type" value="Genomic_DNA"/>
</dbReference>
<dbReference type="SUPFAM" id="SSF53448">
    <property type="entry name" value="Nucleotide-diphospho-sugar transferases"/>
    <property type="match status" value="1"/>
</dbReference>
<sequence length="342" mass="38151">MDTEIKRVAVVIVNWEGWQDTIVCLESLDELTIRPTQVILVDNGSSDASAEHLADWLQKHGKIVVDYGSAEALVVDNGLDTTYVLLRLRTNCGFAAANNAGLRHLEASGQHIDYYWLLNNDTRVDKNALARLLERSSHPDSVGIYGSVILDEREPHVVQALGGAHYGAFTAQARHVGGGRACTEVWNSADIERQLSYIYGASMFVSHEFVAQVGLMCEDYFLYDEELDWALRGKARGFTVGFADSSIVYHKGGASFARVSGADRSYYVSDYYLVRGAVVATWRWYPWALPSVLAMRWRELLVRLFHGQRLSARATALALLVPWRLLLPDDLRALVEGSRADV</sequence>
<dbReference type="RefSeq" id="WP_119086441.1">
    <property type="nucleotide sequence ID" value="NZ_QXIY01000040.1"/>
</dbReference>
<comment type="caution">
    <text evidence="5">The sequence shown here is derived from an EMBL/GenBank/DDBJ whole genome shotgun (WGS) entry which is preliminary data.</text>
</comment>
<gene>
    <name evidence="5" type="ORF">SMC1_09010</name>
</gene>
<accession>A0A398E089</accession>
<dbReference type="AlphaFoldDB" id="A0A398E089"/>